<organism evidence="3 4">
    <name type="scientific">Plectus sambesii</name>
    <dbReference type="NCBI Taxonomy" id="2011161"/>
    <lineage>
        <taxon>Eukaryota</taxon>
        <taxon>Metazoa</taxon>
        <taxon>Ecdysozoa</taxon>
        <taxon>Nematoda</taxon>
        <taxon>Chromadorea</taxon>
        <taxon>Plectida</taxon>
        <taxon>Plectina</taxon>
        <taxon>Plectoidea</taxon>
        <taxon>Plectidae</taxon>
        <taxon>Plectus</taxon>
    </lineage>
</organism>
<dbReference type="InterPro" id="IPR027992">
    <property type="entry name" value="tRNA_bind_dom"/>
</dbReference>
<feature type="region of interest" description="Disordered" evidence="1">
    <location>
        <begin position="206"/>
        <end position="242"/>
    </location>
</feature>
<proteinExistence type="predicted"/>
<evidence type="ECO:0000256" key="1">
    <source>
        <dbReference type="SAM" id="MobiDB-lite"/>
    </source>
</evidence>
<dbReference type="Pfam" id="PF13725">
    <property type="entry name" value="tRNA_bind_2"/>
    <property type="match status" value="1"/>
</dbReference>
<dbReference type="WBParaSite" id="PSAMB.scaffold11556size3269.g34231.t1">
    <property type="protein sequence ID" value="PSAMB.scaffold11556size3269.g34231.t1"/>
    <property type="gene ID" value="PSAMB.scaffold11556size3269.g34231"/>
</dbReference>
<evidence type="ECO:0000313" key="4">
    <source>
        <dbReference type="WBParaSite" id="PSAMB.scaffold11556size3269.g34231.t1"/>
    </source>
</evidence>
<protein>
    <submittedName>
        <fullName evidence="4">Possible tRNA binding domain-containing protein</fullName>
    </submittedName>
</protein>
<reference evidence="4" key="1">
    <citation type="submission" date="2022-11" db="UniProtKB">
        <authorList>
            <consortium name="WormBaseParasite"/>
        </authorList>
    </citation>
    <scope>IDENTIFICATION</scope>
</reference>
<dbReference type="InterPro" id="IPR032672">
    <property type="entry name" value="TmcA/NAT10/Kre33"/>
</dbReference>
<dbReference type="GO" id="GO:0030686">
    <property type="term" value="C:90S preribosome"/>
    <property type="evidence" value="ECO:0007669"/>
    <property type="project" value="TreeGrafter"/>
</dbReference>
<evidence type="ECO:0000259" key="2">
    <source>
        <dbReference type="Pfam" id="PF13725"/>
    </source>
</evidence>
<feature type="compositionally biased region" description="Basic residues" evidence="1">
    <location>
        <begin position="230"/>
        <end position="242"/>
    </location>
</feature>
<dbReference type="AlphaFoldDB" id="A0A914UPD7"/>
<feature type="domain" description="Possible tRNA binding" evidence="2">
    <location>
        <begin position="14"/>
        <end position="189"/>
    </location>
</feature>
<dbReference type="PANTHER" id="PTHR10925:SF5">
    <property type="entry name" value="RNA CYTIDINE ACETYLTRANSFERASE"/>
    <property type="match status" value="1"/>
</dbReference>
<sequence length="242" mass="27570">MQVYVCWTNDRFAGLTREQLGAYLSNADLKRLEQYARNMVDHHLITDLLPTVARLFFTGLMADEAKLNAAQSAIVLGVGLQHKSVDVLSKELDLPVNQLLAMFNKAMRKFSDNFNSICESAIEQRSRQPKEYAKNQFQPTPVSLQDDLNDAAEEIEQRQERDRKKVREEISVNLKQFAIRGTEDDWVSALNDIDLKATKSGLLSVKSQRKNDKGAADIEKLTDPSSDPKAKRKRKRKSFKDQ</sequence>
<dbReference type="GO" id="GO:0000049">
    <property type="term" value="F:tRNA binding"/>
    <property type="evidence" value="ECO:0007669"/>
    <property type="project" value="TreeGrafter"/>
</dbReference>
<dbReference type="Proteomes" id="UP000887566">
    <property type="component" value="Unplaced"/>
</dbReference>
<accession>A0A914UPD7</accession>
<dbReference type="GO" id="GO:1990883">
    <property type="term" value="F:18S rRNA cytidine N-acetyltransferase activity"/>
    <property type="evidence" value="ECO:0007669"/>
    <property type="project" value="TreeGrafter"/>
</dbReference>
<name>A0A914UPD7_9BILA</name>
<keyword evidence="3" id="KW-1185">Reference proteome</keyword>
<dbReference type="GO" id="GO:1904812">
    <property type="term" value="P:rRNA acetylation involved in maturation of SSU-rRNA"/>
    <property type="evidence" value="ECO:0007669"/>
    <property type="project" value="TreeGrafter"/>
</dbReference>
<dbReference type="GO" id="GO:0005730">
    <property type="term" value="C:nucleolus"/>
    <property type="evidence" value="ECO:0007669"/>
    <property type="project" value="TreeGrafter"/>
</dbReference>
<evidence type="ECO:0000313" key="3">
    <source>
        <dbReference type="Proteomes" id="UP000887566"/>
    </source>
</evidence>
<feature type="compositionally biased region" description="Basic and acidic residues" evidence="1">
    <location>
        <begin position="209"/>
        <end position="229"/>
    </location>
</feature>
<dbReference type="PANTHER" id="PTHR10925">
    <property type="entry name" value="N-ACETYLTRANSFERASE 10"/>
    <property type="match status" value="1"/>
</dbReference>